<feature type="domain" description="Transglycosylase SLT" evidence="3">
    <location>
        <begin position="57"/>
        <end position="158"/>
    </location>
</feature>
<sequence length="268" mass="30262">MKASSVLVLFVMFFLFFHAPKAFARLEIDQRDYNQAWKNYLAGDSSKKPDRIYQYEDCFKKAAQENDLPFSLVLAVARGESFFNPKAMSKKSCYGIMQIQWPGTAKDMGITSLTDLMDPCKNIAAGAKYLRLLMNRYDDNIHLALAGYNHGPGAIGKNPSVDDIPEGAQWYSGYIHHHLEKILKKNVPAGKPIKITPGYPEQKLEIIAFNQPYRAKGFYDTIQARASSINLDWFRSGPGRFQVVMLYNSDAELNSGLQVLNDLGFKNN</sequence>
<dbReference type="CDD" id="cd00254">
    <property type="entry name" value="LT-like"/>
    <property type="match status" value="1"/>
</dbReference>
<gene>
    <name evidence="4" type="ordered locus">TOL2_C25340</name>
</gene>
<evidence type="ECO:0000256" key="1">
    <source>
        <dbReference type="ARBA" id="ARBA00007734"/>
    </source>
</evidence>
<feature type="signal peptide" evidence="2">
    <location>
        <begin position="1"/>
        <end position="24"/>
    </location>
</feature>
<accession>K0NL55</accession>
<keyword evidence="5" id="KW-1185">Reference proteome</keyword>
<dbReference type="Pfam" id="PF01464">
    <property type="entry name" value="SLT"/>
    <property type="match status" value="1"/>
</dbReference>
<dbReference type="Gene3D" id="1.10.530.10">
    <property type="match status" value="1"/>
</dbReference>
<dbReference type="OrthoDB" id="9781970at2"/>
<proteinExistence type="inferred from homology"/>
<evidence type="ECO:0000256" key="2">
    <source>
        <dbReference type="SAM" id="SignalP"/>
    </source>
</evidence>
<dbReference type="Proteomes" id="UP000007347">
    <property type="component" value="Chromosome"/>
</dbReference>
<reference evidence="4 5" key="1">
    <citation type="journal article" date="2013" name="Environ. Microbiol.">
        <title>Complete genome, catabolic sub-proteomes and key-metabolites of Desulfobacula toluolica Tol2, a marine, aromatic compound-degrading, sulfate-reducing bacterium.</title>
        <authorList>
            <person name="Wohlbrand L."/>
            <person name="Jacob J.H."/>
            <person name="Kube M."/>
            <person name="Mussmann M."/>
            <person name="Jarling R."/>
            <person name="Beck A."/>
            <person name="Amann R."/>
            <person name="Wilkes H."/>
            <person name="Reinhardt R."/>
            <person name="Rabus R."/>
        </authorList>
    </citation>
    <scope>NUCLEOTIDE SEQUENCE [LARGE SCALE GENOMIC DNA]</scope>
    <source>
        <strain evidence="5">DSM 7467 / Tol2</strain>
    </source>
</reference>
<keyword evidence="2" id="KW-0732">Signal</keyword>
<protein>
    <submittedName>
        <fullName evidence="4">Putative lytic transglycosylase</fullName>
    </submittedName>
</protein>
<feature type="chain" id="PRO_5003835223" evidence="2">
    <location>
        <begin position="25"/>
        <end position="268"/>
    </location>
</feature>
<evidence type="ECO:0000313" key="5">
    <source>
        <dbReference type="Proteomes" id="UP000007347"/>
    </source>
</evidence>
<dbReference type="InterPro" id="IPR008258">
    <property type="entry name" value="Transglycosylase_SLT_dom_1"/>
</dbReference>
<dbReference type="PANTHER" id="PTHR37423">
    <property type="entry name" value="SOLUBLE LYTIC MUREIN TRANSGLYCOSYLASE-RELATED"/>
    <property type="match status" value="1"/>
</dbReference>
<evidence type="ECO:0000313" key="4">
    <source>
        <dbReference type="EMBL" id="CCK80693.1"/>
    </source>
</evidence>
<dbReference type="RefSeq" id="WP_014957999.1">
    <property type="nucleotide sequence ID" value="NC_018645.1"/>
</dbReference>
<dbReference type="HOGENOM" id="CLU_1041446_0_0_7"/>
<organism evidence="4 5">
    <name type="scientific">Desulfobacula toluolica (strain DSM 7467 / Tol2)</name>
    <dbReference type="NCBI Taxonomy" id="651182"/>
    <lineage>
        <taxon>Bacteria</taxon>
        <taxon>Pseudomonadati</taxon>
        <taxon>Thermodesulfobacteriota</taxon>
        <taxon>Desulfobacteria</taxon>
        <taxon>Desulfobacterales</taxon>
        <taxon>Desulfobacteraceae</taxon>
        <taxon>Desulfobacula</taxon>
    </lineage>
</organism>
<comment type="similarity">
    <text evidence="1">Belongs to the transglycosylase Slt family.</text>
</comment>
<dbReference type="STRING" id="651182.TOL2_C25340"/>
<dbReference type="AlphaFoldDB" id="K0NL55"/>
<dbReference type="PANTHER" id="PTHR37423:SF2">
    <property type="entry name" value="MEMBRANE-BOUND LYTIC MUREIN TRANSGLYCOSYLASE C"/>
    <property type="match status" value="1"/>
</dbReference>
<dbReference type="EMBL" id="FO203503">
    <property type="protein sequence ID" value="CCK80693.1"/>
    <property type="molecule type" value="Genomic_DNA"/>
</dbReference>
<dbReference type="SUPFAM" id="SSF53955">
    <property type="entry name" value="Lysozyme-like"/>
    <property type="match status" value="1"/>
</dbReference>
<dbReference type="InterPro" id="IPR023346">
    <property type="entry name" value="Lysozyme-like_dom_sf"/>
</dbReference>
<dbReference type="KEGG" id="dto:TOL2_C25340"/>
<name>K0NL55_DESTT</name>
<evidence type="ECO:0000259" key="3">
    <source>
        <dbReference type="Pfam" id="PF01464"/>
    </source>
</evidence>